<evidence type="ECO:0000313" key="3">
    <source>
        <dbReference type="EMBL" id="MDQ0322082.1"/>
    </source>
</evidence>
<feature type="region of interest" description="Disordered" evidence="1">
    <location>
        <begin position="155"/>
        <end position="177"/>
    </location>
</feature>
<evidence type="ECO:0008006" key="5">
    <source>
        <dbReference type="Google" id="ProtNLM"/>
    </source>
</evidence>
<reference evidence="3 4" key="1">
    <citation type="submission" date="2023-07" db="EMBL/GenBank/DDBJ databases">
        <title>Genomic Encyclopedia of Type Strains, Phase IV (KMG-IV): sequencing the most valuable type-strain genomes for metagenomic binning, comparative biology and taxonomic classification.</title>
        <authorList>
            <person name="Goeker M."/>
        </authorList>
    </citation>
    <scope>NUCLEOTIDE SEQUENCE [LARGE SCALE GENOMIC DNA]</scope>
    <source>
        <strain evidence="3 4">DSM 1112</strain>
    </source>
</reference>
<keyword evidence="4" id="KW-1185">Reference proteome</keyword>
<comment type="caution">
    <text evidence="3">The sequence shown here is derived from an EMBL/GenBank/DDBJ whole genome shotgun (WGS) entry which is preliminary data.</text>
</comment>
<feature type="transmembrane region" description="Helical" evidence="2">
    <location>
        <begin position="79"/>
        <end position="99"/>
    </location>
</feature>
<keyword evidence="2" id="KW-0812">Transmembrane</keyword>
<keyword evidence="2" id="KW-1133">Transmembrane helix</keyword>
<feature type="transmembrane region" description="Helical" evidence="2">
    <location>
        <begin position="12"/>
        <end position="29"/>
    </location>
</feature>
<protein>
    <recommendedName>
        <fullName evidence="5">MFS transporter</fullName>
    </recommendedName>
</protein>
<dbReference type="EMBL" id="JAUSVF010000002">
    <property type="protein sequence ID" value="MDQ0322082.1"/>
    <property type="molecule type" value="Genomic_DNA"/>
</dbReference>
<evidence type="ECO:0000256" key="2">
    <source>
        <dbReference type="SAM" id="Phobius"/>
    </source>
</evidence>
<evidence type="ECO:0000313" key="4">
    <source>
        <dbReference type="Proteomes" id="UP001230207"/>
    </source>
</evidence>
<name>A0ABU0BVV0_9HYPH</name>
<sequence length="243" mass="25239">MADWRRPSAVAGIFFGVGAASFLILSALAKDRLDQVGGSTVTRGMAILRLVTSLSWTIGQAPGCGPRFEDGIPRSVPGAGSLAALSLAIVVITHVRAVATVSEERPKLGLEVAPDRVSNHCAGRVSGASVCRICSLRRVFPDGAPLANVDIALSRPNSESGRDRNHQHRRDGRRAGPLAGRAGIASALFGNTISVGFLLSGLGTGVWANGFGYWSLFSLCTGLCGLGIVALLPGRHTSTVSTR</sequence>
<dbReference type="Proteomes" id="UP001230207">
    <property type="component" value="Unassembled WGS sequence"/>
</dbReference>
<proteinExistence type="predicted"/>
<organism evidence="3 4">
    <name type="scientific">Pararhizobium capsulatum DSM 1112</name>
    <dbReference type="NCBI Taxonomy" id="1121113"/>
    <lineage>
        <taxon>Bacteria</taxon>
        <taxon>Pseudomonadati</taxon>
        <taxon>Pseudomonadota</taxon>
        <taxon>Alphaproteobacteria</taxon>
        <taxon>Hyphomicrobiales</taxon>
        <taxon>Rhizobiaceae</taxon>
        <taxon>Rhizobium/Agrobacterium group</taxon>
        <taxon>Pararhizobium</taxon>
    </lineage>
</organism>
<keyword evidence="2" id="KW-0472">Membrane</keyword>
<accession>A0ABU0BVV0</accession>
<feature type="transmembrane region" description="Helical" evidence="2">
    <location>
        <begin position="211"/>
        <end position="233"/>
    </location>
</feature>
<feature type="transmembrane region" description="Helical" evidence="2">
    <location>
        <begin position="178"/>
        <end position="199"/>
    </location>
</feature>
<evidence type="ECO:0000256" key="1">
    <source>
        <dbReference type="SAM" id="MobiDB-lite"/>
    </source>
</evidence>
<gene>
    <name evidence="3" type="ORF">QO002_004288</name>
</gene>